<evidence type="ECO:0000256" key="4">
    <source>
        <dbReference type="ARBA" id="ARBA00023125"/>
    </source>
</evidence>
<keyword evidence="5" id="KW-0010">Activator</keyword>
<dbReference type="PANTHER" id="PTHR47997:SF11">
    <property type="entry name" value="TRANSCRIPTION FACTOR LAF1"/>
    <property type="match status" value="1"/>
</dbReference>
<sequence length="266" mass="30447">MRCNTLEKTKLKHKKGLWSPDEDQKLRDYIVNYGHGCWSAVPINAGLERNGKSCRLRWINYLRPGLKRGAFSMQEEETIITLHGLLGNKWSLMSQHLPGRTDNEIKNHWHSYLKKRVAKSGNLEVQNITNTGNTESSSSYMNSMSRNLSFDSSDSANRSYADTDQQIPQTQINKLPKILFADWLSLEEFHGHNGLAFNGGVSNGSNYQDTPMNELLSNEASTDNNENDNHQSNYQNEDMFHSTQMKIDQIFNFNGGDINIEDFLYM</sequence>
<evidence type="ECO:0000256" key="2">
    <source>
        <dbReference type="ARBA" id="ARBA00022737"/>
    </source>
</evidence>
<keyword evidence="6" id="KW-0804">Transcription</keyword>
<feature type="compositionally biased region" description="Polar residues" evidence="8">
    <location>
        <begin position="124"/>
        <end position="135"/>
    </location>
</feature>
<dbReference type="GO" id="GO:0003677">
    <property type="term" value="F:DNA binding"/>
    <property type="evidence" value="ECO:0007669"/>
    <property type="project" value="UniProtKB-KW"/>
</dbReference>
<keyword evidence="12" id="KW-1185">Reference proteome</keyword>
<evidence type="ECO:0000256" key="3">
    <source>
        <dbReference type="ARBA" id="ARBA00023015"/>
    </source>
</evidence>
<dbReference type="SMART" id="SM00717">
    <property type="entry name" value="SANT"/>
    <property type="match status" value="2"/>
</dbReference>
<keyword evidence="7" id="KW-0539">Nucleus</keyword>
<feature type="domain" description="Myb-like" evidence="9">
    <location>
        <begin position="63"/>
        <end position="113"/>
    </location>
</feature>
<name>A0AAU9NNC0_9ASTR</name>
<evidence type="ECO:0000256" key="5">
    <source>
        <dbReference type="ARBA" id="ARBA00023159"/>
    </source>
</evidence>
<proteinExistence type="predicted"/>
<feature type="domain" description="HTH myb-type" evidence="10">
    <location>
        <begin position="10"/>
        <end position="62"/>
    </location>
</feature>
<dbReference type="SUPFAM" id="SSF46689">
    <property type="entry name" value="Homeodomain-like"/>
    <property type="match status" value="1"/>
</dbReference>
<dbReference type="PANTHER" id="PTHR47997">
    <property type="entry name" value="MYB DOMAIN PROTEIN 55"/>
    <property type="match status" value="1"/>
</dbReference>
<gene>
    <name evidence="11" type="ORF">LVIROSA_LOCUS25569</name>
</gene>
<evidence type="ECO:0000256" key="8">
    <source>
        <dbReference type="SAM" id="MobiDB-lite"/>
    </source>
</evidence>
<feature type="compositionally biased region" description="Low complexity" evidence="8">
    <location>
        <begin position="136"/>
        <end position="149"/>
    </location>
</feature>
<evidence type="ECO:0000259" key="10">
    <source>
        <dbReference type="PROSITE" id="PS51294"/>
    </source>
</evidence>
<feature type="compositionally biased region" description="Polar residues" evidence="8">
    <location>
        <begin position="150"/>
        <end position="168"/>
    </location>
</feature>
<dbReference type="Gene3D" id="1.10.10.60">
    <property type="entry name" value="Homeodomain-like"/>
    <property type="match status" value="2"/>
</dbReference>
<dbReference type="CDD" id="cd00167">
    <property type="entry name" value="SANT"/>
    <property type="match status" value="2"/>
</dbReference>
<keyword evidence="2" id="KW-0677">Repeat</keyword>
<accession>A0AAU9NNC0</accession>
<protein>
    <submittedName>
        <fullName evidence="11">Uncharacterized protein</fullName>
    </submittedName>
</protein>
<feature type="domain" description="HTH myb-type" evidence="10">
    <location>
        <begin position="63"/>
        <end position="117"/>
    </location>
</feature>
<feature type="region of interest" description="Disordered" evidence="8">
    <location>
        <begin position="124"/>
        <end position="168"/>
    </location>
</feature>
<evidence type="ECO:0000256" key="7">
    <source>
        <dbReference type="ARBA" id="ARBA00023242"/>
    </source>
</evidence>
<reference evidence="11 12" key="1">
    <citation type="submission" date="2022-01" db="EMBL/GenBank/DDBJ databases">
        <authorList>
            <person name="Xiong W."/>
            <person name="Schranz E."/>
        </authorList>
    </citation>
    <scope>NUCLEOTIDE SEQUENCE [LARGE SCALE GENOMIC DNA]</scope>
</reference>
<evidence type="ECO:0000256" key="1">
    <source>
        <dbReference type="ARBA" id="ARBA00004123"/>
    </source>
</evidence>
<dbReference type="Pfam" id="PF00249">
    <property type="entry name" value="Myb_DNA-binding"/>
    <property type="match status" value="2"/>
</dbReference>
<dbReference type="Proteomes" id="UP001157418">
    <property type="component" value="Unassembled WGS sequence"/>
</dbReference>
<evidence type="ECO:0000313" key="11">
    <source>
        <dbReference type="EMBL" id="CAH1439369.1"/>
    </source>
</evidence>
<dbReference type="InterPro" id="IPR017930">
    <property type="entry name" value="Myb_dom"/>
</dbReference>
<keyword evidence="3" id="KW-0805">Transcription regulation</keyword>
<dbReference type="InterPro" id="IPR001005">
    <property type="entry name" value="SANT/Myb"/>
</dbReference>
<dbReference type="PROSITE" id="PS51294">
    <property type="entry name" value="HTH_MYB"/>
    <property type="match status" value="2"/>
</dbReference>
<dbReference type="InterPro" id="IPR009057">
    <property type="entry name" value="Homeodomain-like_sf"/>
</dbReference>
<dbReference type="EMBL" id="CAKMRJ010004754">
    <property type="protein sequence ID" value="CAH1439369.1"/>
    <property type="molecule type" value="Genomic_DNA"/>
</dbReference>
<keyword evidence="4" id="KW-0238">DNA-binding</keyword>
<evidence type="ECO:0000313" key="12">
    <source>
        <dbReference type="Proteomes" id="UP001157418"/>
    </source>
</evidence>
<comment type="subcellular location">
    <subcellularLocation>
        <location evidence="1">Nucleus</location>
    </subcellularLocation>
</comment>
<evidence type="ECO:0000259" key="9">
    <source>
        <dbReference type="PROSITE" id="PS50090"/>
    </source>
</evidence>
<comment type="caution">
    <text evidence="11">The sequence shown here is derived from an EMBL/GenBank/DDBJ whole genome shotgun (WGS) entry which is preliminary data.</text>
</comment>
<dbReference type="InterPro" id="IPR051953">
    <property type="entry name" value="Plant_SW-associated_TFs"/>
</dbReference>
<dbReference type="GO" id="GO:0005634">
    <property type="term" value="C:nucleus"/>
    <property type="evidence" value="ECO:0007669"/>
    <property type="project" value="UniProtKB-SubCell"/>
</dbReference>
<feature type="domain" description="Myb-like" evidence="9">
    <location>
        <begin position="10"/>
        <end position="62"/>
    </location>
</feature>
<evidence type="ECO:0000256" key="6">
    <source>
        <dbReference type="ARBA" id="ARBA00023163"/>
    </source>
</evidence>
<organism evidence="11 12">
    <name type="scientific">Lactuca virosa</name>
    <dbReference type="NCBI Taxonomy" id="75947"/>
    <lineage>
        <taxon>Eukaryota</taxon>
        <taxon>Viridiplantae</taxon>
        <taxon>Streptophyta</taxon>
        <taxon>Embryophyta</taxon>
        <taxon>Tracheophyta</taxon>
        <taxon>Spermatophyta</taxon>
        <taxon>Magnoliopsida</taxon>
        <taxon>eudicotyledons</taxon>
        <taxon>Gunneridae</taxon>
        <taxon>Pentapetalae</taxon>
        <taxon>asterids</taxon>
        <taxon>campanulids</taxon>
        <taxon>Asterales</taxon>
        <taxon>Asteraceae</taxon>
        <taxon>Cichorioideae</taxon>
        <taxon>Cichorieae</taxon>
        <taxon>Lactucinae</taxon>
        <taxon>Lactuca</taxon>
    </lineage>
</organism>
<dbReference type="PROSITE" id="PS50090">
    <property type="entry name" value="MYB_LIKE"/>
    <property type="match status" value="2"/>
</dbReference>
<dbReference type="GO" id="GO:0045893">
    <property type="term" value="P:positive regulation of DNA-templated transcription"/>
    <property type="evidence" value="ECO:0007669"/>
    <property type="project" value="UniProtKB-ARBA"/>
</dbReference>
<dbReference type="AlphaFoldDB" id="A0AAU9NNC0"/>
<dbReference type="FunFam" id="1.10.10.60:FF:000077">
    <property type="entry name" value="MYB transcription factor"/>
    <property type="match status" value="1"/>
</dbReference>